<dbReference type="SUPFAM" id="SSF54106">
    <property type="entry name" value="LysM domain"/>
    <property type="match status" value="1"/>
</dbReference>
<dbReference type="SUPFAM" id="SSF51261">
    <property type="entry name" value="Duplicated hybrid motif"/>
    <property type="match status" value="1"/>
</dbReference>
<evidence type="ECO:0000256" key="1">
    <source>
        <dbReference type="ARBA" id="ARBA00022729"/>
    </source>
</evidence>
<evidence type="ECO:0000259" key="4">
    <source>
        <dbReference type="PROSITE" id="PS51782"/>
    </source>
</evidence>
<feature type="domain" description="LysM" evidence="4">
    <location>
        <begin position="253"/>
        <end position="298"/>
    </location>
</feature>
<keyword evidence="2" id="KW-0472">Membrane</keyword>
<dbReference type="CDD" id="cd12797">
    <property type="entry name" value="M23_peptidase"/>
    <property type="match status" value="1"/>
</dbReference>
<dbReference type="AlphaFoldDB" id="A0A174YUV7"/>
<keyword evidence="1" id="KW-0732">Signal</keyword>
<evidence type="ECO:0000256" key="2">
    <source>
        <dbReference type="SAM" id="Phobius"/>
    </source>
</evidence>
<evidence type="ECO:0000259" key="3">
    <source>
        <dbReference type="PROSITE" id="PS51109"/>
    </source>
</evidence>
<dbReference type="InterPro" id="IPR011098">
    <property type="entry name" value="G5_dom"/>
</dbReference>
<dbReference type="SMART" id="SM01208">
    <property type="entry name" value="G5"/>
    <property type="match status" value="1"/>
</dbReference>
<dbReference type="Pfam" id="PF01551">
    <property type="entry name" value="Peptidase_M23"/>
    <property type="match status" value="1"/>
</dbReference>
<dbReference type="Proteomes" id="UP000095621">
    <property type="component" value="Unassembled WGS sequence"/>
</dbReference>
<dbReference type="PANTHER" id="PTHR21666">
    <property type="entry name" value="PEPTIDASE-RELATED"/>
    <property type="match status" value="1"/>
</dbReference>
<dbReference type="Gene3D" id="2.20.230.10">
    <property type="entry name" value="Resuscitation-promoting factor rpfb"/>
    <property type="match status" value="1"/>
</dbReference>
<keyword evidence="2" id="KW-1133">Transmembrane helix</keyword>
<dbReference type="InterPro" id="IPR018392">
    <property type="entry name" value="LysM"/>
</dbReference>
<gene>
    <name evidence="5" type="primary">spoIIQ_1</name>
    <name evidence="5" type="ORF">ERS852490_02535</name>
</gene>
<dbReference type="OrthoDB" id="9809488at2"/>
<dbReference type="EMBL" id="CZBU01000005">
    <property type="protein sequence ID" value="CUQ78883.1"/>
    <property type="molecule type" value="Genomic_DNA"/>
</dbReference>
<reference evidence="5 6" key="1">
    <citation type="submission" date="2015-09" db="EMBL/GenBank/DDBJ databases">
        <authorList>
            <consortium name="Pathogen Informatics"/>
        </authorList>
    </citation>
    <scope>NUCLEOTIDE SEQUENCE [LARGE SCALE GENOMIC DNA]</scope>
    <source>
        <strain evidence="5 6">2789STDY5834875</strain>
    </source>
</reference>
<dbReference type="PANTHER" id="PTHR21666:SF270">
    <property type="entry name" value="MUREIN HYDROLASE ACTIVATOR ENVC"/>
    <property type="match status" value="1"/>
</dbReference>
<dbReference type="GO" id="GO:0004222">
    <property type="term" value="F:metalloendopeptidase activity"/>
    <property type="evidence" value="ECO:0007669"/>
    <property type="project" value="TreeGrafter"/>
</dbReference>
<dbReference type="Gene3D" id="2.70.70.10">
    <property type="entry name" value="Glucose Permease (Domain IIA)"/>
    <property type="match status" value="1"/>
</dbReference>
<keyword evidence="2" id="KW-0812">Transmembrane</keyword>
<dbReference type="SMART" id="SM00257">
    <property type="entry name" value="LysM"/>
    <property type="match status" value="1"/>
</dbReference>
<dbReference type="Pfam" id="PF07501">
    <property type="entry name" value="G5"/>
    <property type="match status" value="1"/>
</dbReference>
<dbReference type="InterPro" id="IPR036779">
    <property type="entry name" value="LysM_dom_sf"/>
</dbReference>
<feature type="domain" description="G5" evidence="3">
    <location>
        <begin position="305"/>
        <end position="385"/>
    </location>
</feature>
<protein>
    <submittedName>
        <fullName evidence="5">Stage II sporulation protein Q</fullName>
    </submittedName>
</protein>
<proteinExistence type="predicted"/>
<dbReference type="PROSITE" id="PS51109">
    <property type="entry name" value="G5"/>
    <property type="match status" value="1"/>
</dbReference>
<dbReference type="Pfam" id="PF01476">
    <property type="entry name" value="LysM"/>
    <property type="match status" value="1"/>
</dbReference>
<evidence type="ECO:0000313" key="6">
    <source>
        <dbReference type="Proteomes" id="UP000095621"/>
    </source>
</evidence>
<dbReference type="PROSITE" id="PS51782">
    <property type="entry name" value="LYSM"/>
    <property type="match status" value="1"/>
</dbReference>
<name>A0A174YUV7_9FIRM</name>
<dbReference type="InterPro" id="IPR050570">
    <property type="entry name" value="Cell_wall_metabolism_enzyme"/>
</dbReference>
<feature type="transmembrane region" description="Helical" evidence="2">
    <location>
        <begin position="12"/>
        <end position="33"/>
    </location>
</feature>
<organism evidence="5 6">
    <name type="scientific">Lachnospira eligens</name>
    <dbReference type="NCBI Taxonomy" id="39485"/>
    <lineage>
        <taxon>Bacteria</taxon>
        <taxon>Bacillati</taxon>
        <taxon>Bacillota</taxon>
        <taxon>Clostridia</taxon>
        <taxon>Lachnospirales</taxon>
        <taxon>Lachnospiraceae</taxon>
        <taxon>Lachnospira</taxon>
    </lineage>
</organism>
<dbReference type="Gene3D" id="3.10.350.10">
    <property type="entry name" value="LysM domain"/>
    <property type="match status" value="1"/>
</dbReference>
<evidence type="ECO:0000313" key="5">
    <source>
        <dbReference type="EMBL" id="CUQ78883.1"/>
    </source>
</evidence>
<dbReference type="InterPro" id="IPR016047">
    <property type="entry name" value="M23ase_b-sheet_dom"/>
</dbReference>
<dbReference type="CDD" id="cd00118">
    <property type="entry name" value="LysM"/>
    <property type="match status" value="1"/>
</dbReference>
<dbReference type="InterPro" id="IPR011055">
    <property type="entry name" value="Dup_hybrid_motif"/>
</dbReference>
<dbReference type="RefSeq" id="WP_055216286.1">
    <property type="nucleotide sequence ID" value="NZ_CZBU01000005.1"/>
</dbReference>
<accession>A0A174YUV7</accession>
<sequence length="510" mass="55272">MERLSRYGRRMRITLIKTMTVACFVCIIAIPFLSKKLLKTEANYYSITINGNKVGAANTEEEVIVALASARQELSAQYEEIVYMDPDIEIAKENKAVAQRMSVDELSGAIYSYMFDNVMDVDFHMNYTVRLGDFVVTLESKDAVVSLFEKLIAKYDPNNAFTVSLDTVDAATGTYGISVNEKATETTAAEIVSSAISGTAISQDGETVVNGDGLTGIGFDVDVVVVEVPTDNATVTSVNDAYESITKEHEEKTVYTVEAGDTLSVIAQNNGLTMSQLLELNSNLTEDSVIAPGDSIVVTVPKSEISVLTTYQMTYEEDYEAEPDYEDDNTNYRGTNTVISEGTVGHRSVIAEVTYTNGNETGRTYVKETIIKESVPKTIAVGTLTPPTYLRPISGGTLSSEFGYRWGSFHKGVDWYVTQGTTVTAAAAGTVTRAGWYGDYGYCVDITHSNGTMTRYGHLSSVKVSVGQSVSQGQAIAASGNTGYSTGPHLHFEIWVGGTVVNPLNYVNKN</sequence>